<comment type="caution">
    <text evidence="3">The sequence shown here is derived from an EMBL/GenBank/DDBJ whole genome shotgun (WGS) entry which is preliminary data.</text>
</comment>
<feature type="compositionally biased region" description="Polar residues" evidence="1">
    <location>
        <begin position="94"/>
        <end position="120"/>
    </location>
</feature>
<feature type="transmembrane region" description="Helical" evidence="2">
    <location>
        <begin position="7"/>
        <end position="29"/>
    </location>
</feature>
<gene>
    <name evidence="3" type="ORF">HMPREF9629_02162</name>
</gene>
<evidence type="ECO:0000313" key="3">
    <source>
        <dbReference type="EMBL" id="EHL14505.1"/>
    </source>
</evidence>
<evidence type="ECO:0000256" key="1">
    <source>
        <dbReference type="SAM" id="MobiDB-lite"/>
    </source>
</evidence>
<protein>
    <recommendedName>
        <fullName evidence="5">YceG-like domain protein</fullName>
    </recommendedName>
</protein>
<accession>G9X1B8</accession>
<dbReference type="AlphaFoldDB" id="G9X1B8"/>
<name>G9X1B8_9FIRM</name>
<dbReference type="BioCyc" id="EBAC796937-HMP:GMGH-2190-MONOMER"/>
<keyword evidence="2" id="KW-0812">Transmembrane</keyword>
<feature type="compositionally biased region" description="Polar residues" evidence="1">
    <location>
        <begin position="75"/>
        <end position="87"/>
    </location>
</feature>
<keyword evidence="2" id="KW-0472">Membrane</keyword>
<organism evidence="3 4">
    <name type="scientific">Peptoanaerobacter stomatis</name>
    <dbReference type="NCBI Taxonomy" id="796937"/>
    <lineage>
        <taxon>Bacteria</taxon>
        <taxon>Bacillati</taxon>
        <taxon>Bacillota</taxon>
        <taxon>Clostridia</taxon>
        <taxon>Peptostreptococcales</taxon>
        <taxon>Filifactoraceae</taxon>
        <taxon>Peptoanaerobacter</taxon>
    </lineage>
</organism>
<feature type="region of interest" description="Disordered" evidence="1">
    <location>
        <begin position="60"/>
        <end position="143"/>
    </location>
</feature>
<dbReference type="HOGENOM" id="CLU_1239199_0_0_9"/>
<reference evidence="3 4" key="1">
    <citation type="submission" date="2011-08" db="EMBL/GenBank/DDBJ databases">
        <title>The Genome Sequence of Eubacteriaceae bacterium ACC19a.</title>
        <authorList>
            <consortium name="The Broad Institute Genome Sequencing Platform"/>
            <person name="Earl A."/>
            <person name="Ward D."/>
            <person name="Feldgarden M."/>
            <person name="Gevers D."/>
            <person name="Sizova M."/>
            <person name="Hazen A."/>
            <person name="Epstein S."/>
            <person name="Young S.K."/>
            <person name="Zeng Q."/>
            <person name="Gargeya S."/>
            <person name="Fitzgerald M."/>
            <person name="Haas B."/>
            <person name="Abouelleil A."/>
            <person name="Alvarado L."/>
            <person name="Arachchi H.M."/>
            <person name="Berlin A."/>
            <person name="Brown A."/>
            <person name="Chapman S.B."/>
            <person name="Chen Z."/>
            <person name="Dunbar C."/>
            <person name="Freedman E."/>
            <person name="Gearin G."/>
            <person name="Gellesch M."/>
            <person name="Goldberg J."/>
            <person name="Griggs A."/>
            <person name="Gujja S."/>
            <person name="Heiman D."/>
            <person name="Howarth C."/>
            <person name="Larson L."/>
            <person name="Lui A."/>
            <person name="MacDonald P.J.P."/>
            <person name="Montmayeur A."/>
            <person name="Murphy C."/>
            <person name="Neiman D."/>
            <person name="Pearson M."/>
            <person name="Priest M."/>
            <person name="Roberts A."/>
            <person name="Saif S."/>
            <person name="Shea T."/>
            <person name="Shenoy N."/>
            <person name="Sisk P."/>
            <person name="Stolte C."/>
            <person name="Sykes S."/>
            <person name="Wortman J."/>
            <person name="Nusbaum C."/>
            <person name="Birren B."/>
        </authorList>
    </citation>
    <scope>NUCLEOTIDE SEQUENCE [LARGE SCALE GENOMIC DNA]</scope>
    <source>
        <strain evidence="3 4">ACC19a</strain>
    </source>
</reference>
<dbReference type="EMBL" id="AFZE01000028">
    <property type="protein sequence ID" value="EHL14505.1"/>
    <property type="molecule type" value="Genomic_DNA"/>
</dbReference>
<dbReference type="RefSeq" id="WP_009526378.1">
    <property type="nucleotide sequence ID" value="NZ_JH414571.1"/>
</dbReference>
<evidence type="ECO:0000256" key="2">
    <source>
        <dbReference type="SAM" id="Phobius"/>
    </source>
</evidence>
<keyword evidence="2" id="KW-1133">Transmembrane helix</keyword>
<proteinExistence type="predicted"/>
<dbReference type="Gene3D" id="3.30.1490.480">
    <property type="entry name" value="Endolytic murein transglycosylase"/>
    <property type="match status" value="1"/>
</dbReference>
<evidence type="ECO:0008006" key="5">
    <source>
        <dbReference type="Google" id="ProtNLM"/>
    </source>
</evidence>
<evidence type="ECO:0000313" key="4">
    <source>
        <dbReference type="Proteomes" id="UP000006437"/>
    </source>
</evidence>
<dbReference type="Proteomes" id="UP000006437">
    <property type="component" value="Unassembled WGS sequence"/>
</dbReference>
<sequence>MNKLKDFIHYISDIIMALVVVFIILFVFYKNISVFFSDIFDQKLSVNIKEIVSDDISNTSINVNTDSEKTENLEEQNNINAETSQNSKSDDESVTFQNKETNTSQTEKSIEQTSIPQNINTEDKSGDTQNLQVNPNNENKENSKNEITKTVQSNNNFTVTIVIPANSTSTQIVDILYDNKLITSKDEITIYLKENHLETKLKSGTFTINSTMSVEEIVDTISL</sequence>